<accession>A0A926F1G3</accession>
<dbReference type="InterPro" id="IPR029000">
    <property type="entry name" value="Cyclophilin-like_dom_sf"/>
</dbReference>
<comment type="caution">
    <text evidence="3">The sequence shown here is derived from an EMBL/GenBank/DDBJ whole genome shotgun (WGS) entry which is preliminary data.</text>
</comment>
<dbReference type="Pfam" id="PF05913">
    <property type="entry name" value="MupG_C"/>
    <property type="match status" value="1"/>
</dbReference>
<sequence length="344" mass="39446">MIGISIYAGLDYSKKELLEYMNRANDLGVRTMFTSAHIPEVKENFLEDFKSILEESSKLGFTSIVDISKNYYEKIDIKNYKIDFLRFDYGFTFEEMAKIIKENSFGASINATTLTEEEVNEFIKHGVDMSKVNACHNFYPRRDTGISEELFIEKNKFIKKYGMNTLAFIPSQNKKRGPVYEGLPTLEKHRYLKAIVSAQHLMKLDTDFIIIGDQMASDEELKALSSLKKDVTTLPIILSDGLGNIELELLKATHTNRMDPGEFVIRSQESRLIKNGDIIQKNTIKRDKYAVTIDNILYNRYEGELQILKKDLHEDNRVNVVGDASEGALLIDNLAPGERFNFYI</sequence>
<dbReference type="SUPFAM" id="SSF50891">
    <property type="entry name" value="Cyclophilin-like"/>
    <property type="match status" value="1"/>
</dbReference>
<dbReference type="InterPro" id="IPR008589">
    <property type="entry name" value="MupG"/>
</dbReference>
<name>A0A926F1G3_9FIRM</name>
<dbReference type="InterPro" id="IPR013785">
    <property type="entry name" value="Aldolase_TIM"/>
</dbReference>
<dbReference type="PANTHER" id="PTHR38435">
    <property type="match status" value="1"/>
</dbReference>
<dbReference type="EMBL" id="JACRTK010000004">
    <property type="protein sequence ID" value="MBC8591317.1"/>
    <property type="molecule type" value="Genomic_DNA"/>
</dbReference>
<dbReference type="AlphaFoldDB" id="A0A926F1G3"/>
<dbReference type="PANTHER" id="PTHR38435:SF2">
    <property type="entry name" value="DUF871 DOMAIN-CONTAINING PROTEIN"/>
    <property type="match status" value="1"/>
</dbReference>
<dbReference type="InterPro" id="IPR017853">
    <property type="entry name" value="GH"/>
</dbReference>
<dbReference type="Gene3D" id="3.20.20.70">
    <property type="entry name" value="Aldolase class I"/>
    <property type="match status" value="1"/>
</dbReference>
<dbReference type="InterPro" id="IPR043797">
    <property type="entry name" value="MupG_N"/>
</dbReference>
<dbReference type="InterPro" id="IPR043894">
    <property type="entry name" value="MupG_C"/>
</dbReference>
<protein>
    <submittedName>
        <fullName evidence="3">DUF871 domain-containing protein</fullName>
    </submittedName>
</protein>
<proteinExistence type="predicted"/>
<evidence type="ECO:0000313" key="3">
    <source>
        <dbReference type="EMBL" id="MBC8591317.1"/>
    </source>
</evidence>
<dbReference type="Pfam" id="PF19200">
    <property type="entry name" value="MupG_N"/>
    <property type="match status" value="1"/>
</dbReference>
<feature type="domain" description="6-phospho-N-acetylmuramidase N-terminal" evidence="2">
    <location>
        <begin position="2"/>
        <end position="225"/>
    </location>
</feature>
<gene>
    <name evidence="3" type="ORF">H8689_09370</name>
</gene>
<feature type="domain" description="6-phospho-N-acetylmuramidase C-terminal" evidence="1">
    <location>
        <begin position="234"/>
        <end position="342"/>
    </location>
</feature>
<evidence type="ECO:0000259" key="2">
    <source>
        <dbReference type="Pfam" id="PF19200"/>
    </source>
</evidence>
<organism evidence="3 4">
    <name type="scientific">Wansuia hejianensis</name>
    <dbReference type="NCBI Taxonomy" id="2763667"/>
    <lineage>
        <taxon>Bacteria</taxon>
        <taxon>Bacillati</taxon>
        <taxon>Bacillota</taxon>
        <taxon>Clostridia</taxon>
        <taxon>Lachnospirales</taxon>
        <taxon>Lachnospiraceae</taxon>
        <taxon>Wansuia</taxon>
    </lineage>
</organism>
<dbReference type="SUPFAM" id="SSF51445">
    <property type="entry name" value="(Trans)glycosidases"/>
    <property type="match status" value="1"/>
</dbReference>
<evidence type="ECO:0000259" key="1">
    <source>
        <dbReference type="Pfam" id="PF05913"/>
    </source>
</evidence>
<dbReference type="Proteomes" id="UP000601522">
    <property type="component" value="Unassembled WGS sequence"/>
</dbReference>
<evidence type="ECO:0000313" key="4">
    <source>
        <dbReference type="Proteomes" id="UP000601522"/>
    </source>
</evidence>
<dbReference type="RefSeq" id="WP_249324185.1">
    <property type="nucleotide sequence ID" value="NZ_JACRTK010000004.1"/>
</dbReference>
<dbReference type="Gene3D" id="2.40.100.10">
    <property type="entry name" value="Cyclophilin-like"/>
    <property type="match status" value="1"/>
</dbReference>
<reference evidence="3 4" key="1">
    <citation type="submission" date="2020-08" db="EMBL/GenBank/DDBJ databases">
        <title>Genome public.</title>
        <authorList>
            <person name="Liu C."/>
            <person name="Sun Q."/>
        </authorList>
    </citation>
    <scope>NUCLEOTIDE SEQUENCE [LARGE SCALE GENOMIC DNA]</scope>
    <source>
        <strain evidence="3 4">NSJ-26</strain>
    </source>
</reference>
<keyword evidence="4" id="KW-1185">Reference proteome</keyword>